<dbReference type="EMBL" id="SULG01000004">
    <property type="protein sequence ID" value="TLD43344.1"/>
    <property type="molecule type" value="Genomic_DNA"/>
</dbReference>
<dbReference type="InterPro" id="IPR010293">
    <property type="entry name" value="Sbt_1"/>
</dbReference>
<comment type="caution">
    <text evidence="2">The sequence shown here is derived from an EMBL/GenBank/DDBJ whole genome shotgun (WGS) entry which is preliminary data.</text>
</comment>
<organism evidence="2 3">
    <name type="scientific">Candidatus Jettenia ecosi</name>
    <dbReference type="NCBI Taxonomy" id="2494326"/>
    <lineage>
        <taxon>Bacteria</taxon>
        <taxon>Pseudomonadati</taxon>
        <taxon>Planctomycetota</taxon>
        <taxon>Candidatus Brocadiia</taxon>
        <taxon>Candidatus Brocadiales</taxon>
        <taxon>Candidatus Brocadiaceae</taxon>
        <taxon>Candidatus Jettenia</taxon>
    </lineage>
</organism>
<protein>
    <submittedName>
        <fullName evidence="2">Putative sodium-dependent bicarbonate transporter</fullName>
    </submittedName>
</protein>
<gene>
    <name evidence="2" type="ORF">JETT_0349</name>
</gene>
<feature type="transmembrane region" description="Helical" evidence="1">
    <location>
        <begin position="95"/>
        <end position="119"/>
    </location>
</feature>
<evidence type="ECO:0000256" key="1">
    <source>
        <dbReference type="SAM" id="Phobius"/>
    </source>
</evidence>
<reference evidence="2 3" key="1">
    <citation type="submission" date="2019-04" db="EMBL/GenBank/DDBJ databases">
        <title>Genome of a novel bacterium Candidatus Jettenia ecosi reconstructed from metagenome of an anammox bioreactor.</title>
        <authorList>
            <person name="Mardanov A.V."/>
            <person name="Beletsky A.V."/>
            <person name="Ravin N.V."/>
            <person name="Botchkova E.A."/>
            <person name="Litti Y.V."/>
            <person name="Nozhevnikova A.N."/>
        </authorList>
    </citation>
    <scope>NUCLEOTIDE SEQUENCE [LARGE SCALE GENOMIC DNA]</scope>
    <source>
        <strain evidence="2">J2</strain>
    </source>
</reference>
<keyword evidence="1" id="KW-0812">Transmembrane</keyword>
<feature type="transmembrane region" description="Helical" evidence="1">
    <location>
        <begin position="264"/>
        <end position="282"/>
    </location>
</feature>
<feature type="transmembrane region" description="Helical" evidence="1">
    <location>
        <begin position="294"/>
        <end position="318"/>
    </location>
</feature>
<feature type="transmembrane region" description="Helical" evidence="1">
    <location>
        <begin position="6"/>
        <end position="25"/>
    </location>
</feature>
<keyword evidence="1" id="KW-0472">Membrane</keyword>
<proteinExistence type="predicted"/>
<evidence type="ECO:0000313" key="2">
    <source>
        <dbReference type="EMBL" id="TLD43344.1"/>
    </source>
</evidence>
<dbReference type="Proteomes" id="UP000319783">
    <property type="component" value="Unassembled WGS sequence"/>
</dbReference>
<sequence>MDIGLIINNLVHPPVLFFFLGMIASFCKSDLKIPDPLPKLFSLYLLLAIGFHGGVELRKTGINQEVIFSLSAGILMAIIVPIYTFFILKIKLDAYNAAAIAATYGSISAVTFITAVTFLQTLGLEPGGYMVAALALMESPAIVIGIILARLFAPNNKEGNHFSWGMVMKEAFLNGSVLLISGSLLIGLASGEEGWDTLKPFTKDIFKGMLSFFLLDMGLLAAKRIGDLRSAGFFLPPFAILVPVLNACVGIFIAKLIHLQPENALVFSVLCASASYIAVPAAMRLSLPEANPSLFVPMALAITFPFNIIVGIPLYYYLILRTDQWIPLFWK</sequence>
<dbReference type="PANTHER" id="PTHR40400">
    <property type="entry name" value="SLR1512 PROTEIN"/>
    <property type="match status" value="1"/>
</dbReference>
<accession>A0A533QF88</accession>
<dbReference type="PANTHER" id="PTHR40400:SF1">
    <property type="entry name" value="SLR1512 PROTEIN"/>
    <property type="match status" value="1"/>
</dbReference>
<feature type="transmembrane region" description="Helical" evidence="1">
    <location>
        <begin position="172"/>
        <end position="190"/>
    </location>
</feature>
<keyword evidence="1" id="KW-1133">Transmembrane helix</keyword>
<feature type="transmembrane region" description="Helical" evidence="1">
    <location>
        <begin position="131"/>
        <end position="152"/>
    </location>
</feature>
<feature type="transmembrane region" description="Helical" evidence="1">
    <location>
        <begin position="67"/>
        <end position="88"/>
    </location>
</feature>
<name>A0A533QF88_9BACT</name>
<feature type="transmembrane region" description="Helical" evidence="1">
    <location>
        <begin position="37"/>
        <end position="55"/>
    </location>
</feature>
<feature type="transmembrane region" description="Helical" evidence="1">
    <location>
        <begin position="234"/>
        <end position="258"/>
    </location>
</feature>
<dbReference type="Pfam" id="PF05982">
    <property type="entry name" value="Sbt_1"/>
    <property type="match status" value="1"/>
</dbReference>
<dbReference type="AlphaFoldDB" id="A0A533QF88"/>
<evidence type="ECO:0000313" key="3">
    <source>
        <dbReference type="Proteomes" id="UP000319783"/>
    </source>
</evidence>